<organism evidence="2 3">
    <name type="scientific">Saccharibacillus brassicae</name>
    <dbReference type="NCBI Taxonomy" id="2583377"/>
    <lineage>
        <taxon>Bacteria</taxon>
        <taxon>Bacillati</taxon>
        <taxon>Bacillota</taxon>
        <taxon>Bacilli</taxon>
        <taxon>Bacillales</taxon>
        <taxon>Paenibacillaceae</taxon>
        <taxon>Saccharibacillus</taxon>
    </lineage>
</organism>
<keyword evidence="3" id="KW-1185">Reference proteome</keyword>
<dbReference type="RefSeq" id="WP_141449299.1">
    <property type="nucleotide sequence ID" value="NZ_CP041217.1"/>
</dbReference>
<dbReference type="KEGG" id="saca:FFV09_19070"/>
<keyword evidence="1" id="KW-1133">Transmembrane helix</keyword>
<dbReference type="OrthoDB" id="2680479at2"/>
<protein>
    <submittedName>
        <fullName evidence="2">Uncharacterized protein</fullName>
    </submittedName>
</protein>
<name>A0A4Y6V1S3_SACBS</name>
<gene>
    <name evidence="2" type="ORF">FFV09_19070</name>
</gene>
<dbReference type="EMBL" id="CP041217">
    <property type="protein sequence ID" value="QDH22758.1"/>
    <property type="molecule type" value="Genomic_DNA"/>
</dbReference>
<keyword evidence="1" id="KW-0472">Membrane</keyword>
<sequence>MFDFILGMAMLAIGLKFLHGTLSRGRSPVRAKVAGISVPFQWIQIVLSLLIAAGGLYMLLR</sequence>
<keyword evidence="1" id="KW-0812">Transmembrane</keyword>
<evidence type="ECO:0000313" key="3">
    <source>
        <dbReference type="Proteomes" id="UP000316968"/>
    </source>
</evidence>
<evidence type="ECO:0000256" key="1">
    <source>
        <dbReference type="SAM" id="Phobius"/>
    </source>
</evidence>
<dbReference type="Proteomes" id="UP000316968">
    <property type="component" value="Chromosome"/>
</dbReference>
<dbReference type="AlphaFoldDB" id="A0A4Y6V1S3"/>
<reference evidence="2 3" key="1">
    <citation type="submission" date="2019-06" db="EMBL/GenBank/DDBJ databases">
        <title>Saccharibacillus brassicae sp. nov., an endophytic bacterium isolated from Chinese cabbage seeds (Brassica pekinensis).</title>
        <authorList>
            <person name="Jiang L."/>
            <person name="Lee J."/>
            <person name="Kim S.W."/>
        </authorList>
    </citation>
    <scope>NUCLEOTIDE SEQUENCE [LARGE SCALE GENOMIC DNA]</scope>
    <source>
        <strain evidence="3">KCTC 43072 / ATSA2</strain>
    </source>
</reference>
<accession>A0A4Y6V1S3</accession>
<feature type="transmembrane region" description="Helical" evidence="1">
    <location>
        <begin position="41"/>
        <end position="60"/>
    </location>
</feature>
<evidence type="ECO:0000313" key="2">
    <source>
        <dbReference type="EMBL" id="QDH22758.1"/>
    </source>
</evidence>
<proteinExistence type="predicted"/>